<dbReference type="RefSeq" id="WP_233374639.1">
    <property type="nucleotide sequence ID" value="NZ_JAJTWU010000010.1"/>
</dbReference>
<proteinExistence type="predicted"/>
<evidence type="ECO:0000313" key="2">
    <source>
        <dbReference type="Proteomes" id="UP001200741"/>
    </source>
</evidence>
<evidence type="ECO:0000313" key="1">
    <source>
        <dbReference type="EMBL" id="MCE4557256.1"/>
    </source>
</evidence>
<protein>
    <submittedName>
        <fullName evidence="1">Uncharacterized protein</fullName>
    </submittedName>
</protein>
<dbReference type="Proteomes" id="UP001200741">
    <property type="component" value="Unassembled WGS sequence"/>
</dbReference>
<dbReference type="EMBL" id="JAJTWU010000010">
    <property type="protein sequence ID" value="MCE4557256.1"/>
    <property type="molecule type" value="Genomic_DNA"/>
</dbReference>
<accession>A0ABS8Y2Q2</accession>
<comment type="caution">
    <text evidence="1">The sequence shown here is derived from an EMBL/GenBank/DDBJ whole genome shotgun (WGS) entry which is preliminary data.</text>
</comment>
<sequence length="63" mass="6631">MSEPTTLTELAQPGANNRPLFAALTRWWGPAASPTAEPVLGYESAQPWILDDASAEAGPHSPS</sequence>
<keyword evidence="2" id="KW-1185">Reference proteome</keyword>
<organism evidence="1 2">
    <name type="scientific">Pelomonas cellulosilytica</name>
    <dbReference type="NCBI Taxonomy" id="2906762"/>
    <lineage>
        <taxon>Bacteria</taxon>
        <taxon>Pseudomonadati</taxon>
        <taxon>Pseudomonadota</taxon>
        <taxon>Betaproteobacteria</taxon>
        <taxon>Burkholderiales</taxon>
        <taxon>Sphaerotilaceae</taxon>
        <taxon>Roseateles</taxon>
    </lineage>
</organism>
<reference evidence="1 2" key="1">
    <citation type="submission" date="2021-12" db="EMBL/GenBank/DDBJ databases">
        <title>Genome seq of P8.</title>
        <authorList>
            <person name="Seo T."/>
        </authorList>
    </citation>
    <scope>NUCLEOTIDE SEQUENCE [LARGE SCALE GENOMIC DNA]</scope>
    <source>
        <strain evidence="1 2">P8</strain>
    </source>
</reference>
<name>A0ABS8Y2Q2_9BURK</name>
<gene>
    <name evidence="1" type="ORF">LXT13_22945</name>
</gene>